<accession>A0A8T2QG31</accession>
<name>A0A8T2QG31_CERRI</name>
<dbReference type="InterPro" id="IPR015338">
    <property type="entry name" value="GT64_dom"/>
</dbReference>
<feature type="chain" id="PRO_5035936530" description="Glycosyl transferase 64 domain-containing protein" evidence="4">
    <location>
        <begin position="24"/>
        <end position="316"/>
    </location>
</feature>
<protein>
    <recommendedName>
        <fullName evidence="5">Glycosyl transferase 64 domain-containing protein</fullName>
    </recommendedName>
</protein>
<keyword evidence="2" id="KW-0808">Transferase</keyword>
<evidence type="ECO:0000256" key="4">
    <source>
        <dbReference type="SAM" id="SignalP"/>
    </source>
</evidence>
<sequence length="316" mass="36426">MFTSAPYTSALLVLLCLLDHSSSYLPPSSSQCNRNLYPQPWNLRFDQISILMSGFAEKRLPLVRQIARSYSVSPIVNAIYILWGNMSTPWQLLNQTDSLSLGAPIYIVRQDSTSLNDRFLPRAFIQTRAVLICDDDITITLDELKFLFQMWKENERRIVGFFPRSHEYQIHQKSWIYTIHPDRYSIMLTKVMIIATDYLYQYTCKMPKGVKAYIDSQMNCEDIAMNFVVANATDQGPLLVSGNPRDWGDTRNSDSDFSVSGLSAKKEHRKKRGDCITVFHQLWEGMPLRYSYGKVVNNVEEQVLCQKNDTLVRCNS</sequence>
<evidence type="ECO:0000256" key="1">
    <source>
        <dbReference type="ARBA" id="ARBA00008700"/>
    </source>
</evidence>
<organism evidence="6 7">
    <name type="scientific">Ceratopteris richardii</name>
    <name type="common">Triangle waterfern</name>
    <dbReference type="NCBI Taxonomy" id="49495"/>
    <lineage>
        <taxon>Eukaryota</taxon>
        <taxon>Viridiplantae</taxon>
        <taxon>Streptophyta</taxon>
        <taxon>Embryophyta</taxon>
        <taxon>Tracheophyta</taxon>
        <taxon>Polypodiopsida</taxon>
        <taxon>Polypodiidae</taxon>
        <taxon>Polypodiales</taxon>
        <taxon>Pteridineae</taxon>
        <taxon>Pteridaceae</taxon>
        <taxon>Parkerioideae</taxon>
        <taxon>Ceratopteris</taxon>
    </lineage>
</organism>
<evidence type="ECO:0000256" key="2">
    <source>
        <dbReference type="ARBA" id="ARBA00022679"/>
    </source>
</evidence>
<keyword evidence="7" id="KW-1185">Reference proteome</keyword>
<dbReference type="InterPro" id="IPR053318">
    <property type="entry name" value="GT64"/>
</dbReference>
<dbReference type="Proteomes" id="UP000825935">
    <property type="component" value="Chromosome 35"/>
</dbReference>
<dbReference type="GO" id="GO:0016757">
    <property type="term" value="F:glycosyltransferase activity"/>
    <property type="evidence" value="ECO:0007669"/>
    <property type="project" value="InterPro"/>
</dbReference>
<dbReference type="PANTHER" id="PTHR48409:SF1">
    <property type="entry name" value="GLYCOSYLTRANSFERASE FAMILY PROTEIN 64 C3"/>
    <property type="match status" value="1"/>
</dbReference>
<dbReference type="GO" id="GO:0016020">
    <property type="term" value="C:membrane"/>
    <property type="evidence" value="ECO:0007669"/>
    <property type="project" value="InterPro"/>
</dbReference>
<proteinExistence type="inferred from homology"/>
<evidence type="ECO:0000313" key="7">
    <source>
        <dbReference type="Proteomes" id="UP000825935"/>
    </source>
</evidence>
<feature type="signal peptide" evidence="4">
    <location>
        <begin position="1"/>
        <end position="23"/>
    </location>
</feature>
<dbReference type="OMA" id="WIYTIHP"/>
<evidence type="ECO:0000313" key="6">
    <source>
        <dbReference type="EMBL" id="KAH7283107.1"/>
    </source>
</evidence>
<dbReference type="Gene3D" id="3.90.550.10">
    <property type="entry name" value="Spore Coat Polysaccharide Biosynthesis Protein SpsA, Chain A"/>
    <property type="match status" value="1"/>
</dbReference>
<comment type="similarity">
    <text evidence="1">Belongs to the glycosyltransferase 64 family.</text>
</comment>
<dbReference type="SUPFAM" id="SSF53448">
    <property type="entry name" value="Nucleotide-diphospho-sugar transferases"/>
    <property type="match status" value="1"/>
</dbReference>
<dbReference type="FunFam" id="3.90.550.10:FF:000221">
    <property type="entry name" value="Glycosyltransferase family protein 47"/>
    <property type="match status" value="1"/>
</dbReference>
<dbReference type="InterPro" id="IPR029044">
    <property type="entry name" value="Nucleotide-diphossugar_trans"/>
</dbReference>
<dbReference type="AlphaFoldDB" id="A0A8T2QG31"/>
<evidence type="ECO:0000259" key="5">
    <source>
        <dbReference type="Pfam" id="PF09258"/>
    </source>
</evidence>
<reference evidence="6" key="1">
    <citation type="submission" date="2021-08" db="EMBL/GenBank/DDBJ databases">
        <title>WGS assembly of Ceratopteris richardii.</title>
        <authorList>
            <person name="Marchant D.B."/>
            <person name="Chen G."/>
            <person name="Jenkins J."/>
            <person name="Shu S."/>
            <person name="Leebens-Mack J."/>
            <person name="Grimwood J."/>
            <person name="Schmutz J."/>
            <person name="Soltis P."/>
            <person name="Soltis D."/>
            <person name="Chen Z.-H."/>
        </authorList>
    </citation>
    <scope>NUCLEOTIDE SEQUENCE</scope>
    <source>
        <strain evidence="6">Whitten #5841</strain>
        <tissue evidence="6">Leaf</tissue>
    </source>
</reference>
<dbReference type="PANTHER" id="PTHR48409">
    <property type="entry name" value="GLYCOSYLTRANSFERASE FAMILY PROTEIN 64 C3"/>
    <property type="match status" value="1"/>
</dbReference>
<evidence type="ECO:0000256" key="3">
    <source>
        <dbReference type="ARBA" id="ARBA00023157"/>
    </source>
</evidence>
<gene>
    <name evidence="6" type="ORF">KP509_35G060900</name>
</gene>
<comment type="caution">
    <text evidence="6">The sequence shown here is derived from an EMBL/GenBank/DDBJ whole genome shotgun (WGS) entry which is preliminary data.</text>
</comment>
<dbReference type="EMBL" id="CM035440">
    <property type="protein sequence ID" value="KAH7283107.1"/>
    <property type="molecule type" value="Genomic_DNA"/>
</dbReference>
<feature type="domain" description="Glycosyl transferase 64" evidence="5">
    <location>
        <begin position="49"/>
        <end position="295"/>
    </location>
</feature>
<dbReference type="Pfam" id="PF09258">
    <property type="entry name" value="Glyco_transf_64"/>
    <property type="match status" value="1"/>
</dbReference>
<keyword evidence="4" id="KW-0732">Signal</keyword>
<dbReference type="OrthoDB" id="5954868at2759"/>
<keyword evidence="3" id="KW-1015">Disulfide bond</keyword>